<evidence type="ECO:0000256" key="2">
    <source>
        <dbReference type="ARBA" id="ARBA00047872"/>
    </source>
</evidence>
<dbReference type="GO" id="GO:0009089">
    <property type="term" value="P:lysine biosynthetic process via diaminopimelate"/>
    <property type="evidence" value="ECO:0007669"/>
    <property type="project" value="TreeGrafter"/>
</dbReference>
<dbReference type="SUPFAM" id="SSF55021">
    <property type="entry name" value="ACT-like"/>
    <property type="match status" value="2"/>
</dbReference>
<evidence type="ECO:0000256" key="1">
    <source>
        <dbReference type="ARBA" id="ARBA00010122"/>
    </source>
</evidence>
<sequence>MKNIKIFKIGGSMLEKPTDFLKIGKKIVENYPDSKICIITSAMKGKTDNLIETFKNAVPKPNFWDFEKFIPLGEIESSLLFESVFNYLNISAKSILPWHKEWPLYISFISKRNFLEKGINEKRNFKILEKSKLKIKKYVLPLFKNYKVIIFPGFIAKDIRERILTLGRGGSDISAILIAKLIGSKEVIFLKDTGGVMNADPKLFQKPKKIKIIELQKLALLASSGAKILNPIALKYADNIRKIKITSPESKSGTNVKFEEDTIYVEKEMLSVLTFIGEKFPQTPGILYRISKILYENKISIYSITISDSIIAIYLKEEEAEIAYKILYPLLSEIENLKILNIKKGIKKIVLRSLKFINEPGIIKKFVTPISKEGINIWEILTVHTDIMIFVEKEYANKTFEILKNLFNKKEKK</sequence>
<gene>
    <name evidence="4" type="ORF">ENU74_05940</name>
</gene>
<dbReference type="GO" id="GO:0009088">
    <property type="term" value="P:threonine biosynthetic process"/>
    <property type="evidence" value="ECO:0007669"/>
    <property type="project" value="UniProtKB-UniPathway"/>
</dbReference>
<dbReference type="GO" id="GO:0004072">
    <property type="term" value="F:aspartate kinase activity"/>
    <property type="evidence" value="ECO:0007669"/>
    <property type="project" value="UniProtKB-EC"/>
</dbReference>
<name>A0A7V4E390_UNCW3</name>
<dbReference type="EMBL" id="DTDR01000142">
    <property type="protein sequence ID" value="HGK64111.1"/>
    <property type="molecule type" value="Genomic_DNA"/>
</dbReference>
<dbReference type="GO" id="GO:0005829">
    <property type="term" value="C:cytosol"/>
    <property type="evidence" value="ECO:0007669"/>
    <property type="project" value="TreeGrafter"/>
</dbReference>
<organism evidence="4">
    <name type="scientific">candidate division WOR-3 bacterium</name>
    <dbReference type="NCBI Taxonomy" id="2052148"/>
    <lineage>
        <taxon>Bacteria</taxon>
        <taxon>Bacteria division WOR-3</taxon>
    </lineage>
</organism>
<dbReference type="GO" id="GO:0009090">
    <property type="term" value="P:homoserine biosynthetic process"/>
    <property type="evidence" value="ECO:0007669"/>
    <property type="project" value="TreeGrafter"/>
</dbReference>
<dbReference type="SUPFAM" id="SSF53633">
    <property type="entry name" value="Carbamate kinase-like"/>
    <property type="match status" value="1"/>
</dbReference>
<comment type="catalytic activity">
    <reaction evidence="2">
        <text>L-aspartate + ATP = 4-phospho-L-aspartate + ADP</text>
        <dbReference type="Rhea" id="RHEA:23776"/>
        <dbReference type="ChEBI" id="CHEBI:29991"/>
        <dbReference type="ChEBI" id="CHEBI:30616"/>
        <dbReference type="ChEBI" id="CHEBI:57535"/>
        <dbReference type="ChEBI" id="CHEBI:456216"/>
        <dbReference type="EC" id="2.7.2.4"/>
    </reaction>
</comment>
<dbReference type="InterPro" id="IPR002912">
    <property type="entry name" value="ACT_dom"/>
</dbReference>
<evidence type="ECO:0000259" key="3">
    <source>
        <dbReference type="PROSITE" id="PS51671"/>
    </source>
</evidence>
<dbReference type="AlphaFoldDB" id="A0A7V4E390"/>
<dbReference type="Pfam" id="PF00696">
    <property type="entry name" value="AA_kinase"/>
    <property type="match status" value="1"/>
</dbReference>
<feature type="domain" description="ACT" evidence="3">
    <location>
        <begin position="275"/>
        <end position="354"/>
    </location>
</feature>
<dbReference type="Gene3D" id="3.30.70.260">
    <property type="match status" value="2"/>
</dbReference>
<dbReference type="PROSITE" id="PS51671">
    <property type="entry name" value="ACT"/>
    <property type="match status" value="1"/>
</dbReference>
<protein>
    <submittedName>
        <fullName evidence="4">ACT domain-containing protein</fullName>
    </submittedName>
</protein>
<dbReference type="InterPro" id="IPR027795">
    <property type="entry name" value="CASTOR_ACT_dom"/>
</dbReference>
<accession>A0A7V4E390</accession>
<dbReference type="UniPathway" id="UPA00050">
    <property type="reaction ID" value="UER00461"/>
</dbReference>
<dbReference type="InterPro" id="IPR001048">
    <property type="entry name" value="Asp/Glu/Uridylate_kinase"/>
</dbReference>
<dbReference type="Gene3D" id="3.40.1160.10">
    <property type="entry name" value="Acetylglutamate kinase-like"/>
    <property type="match status" value="1"/>
</dbReference>
<dbReference type="InterPro" id="IPR036393">
    <property type="entry name" value="AceGlu_kinase-like_sf"/>
</dbReference>
<proteinExistence type="inferred from homology"/>
<reference evidence="4" key="1">
    <citation type="journal article" date="2020" name="mSystems">
        <title>Genome- and Community-Level Interaction Insights into Carbon Utilization and Element Cycling Functions of Hydrothermarchaeota in Hydrothermal Sediment.</title>
        <authorList>
            <person name="Zhou Z."/>
            <person name="Liu Y."/>
            <person name="Xu W."/>
            <person name="Pan J."/>
            <person name="Luo Z.H."/>
            <person name="Li M."/>
        </authorList>
    </citation>
    <scope>NUCLEOTIDE SEQUENCE [LARGE SCALE GENOMIC DNA]</scope>
    <source>
        <strain evidence="4">SpSt-697</strain>
    </source>
</reference>
<dbReference type="CDD" id="cd04868">
    <property type="entry name" value="ACT_AK-like"/>
    <property type="match status" value="1"/>
</dbReference>
<dbReference type="InterPro" id="IPR045865">
    <property type="entry name" value="ACT-like_dom_sf"/>
</dbReference>
<comment type="caution">
    <text evidence="4">The sequence shown here is derived from an EMBL/GenBank/DDBJ whole genome shotgun (WGS) entry which is preliminary data.</text>
</comment>
<dbReference type="PANTHER" id="PTHR21499">
    <property type="entry name" value="ASPARTATE KINASE"/>
    <property type="match status" value="1"/>
</dbReference>
<dbReference type="Pfam" id="PF13840">
    <property type="entry name" value="ACT_7"/>
    <property type="match status" value="1"/>
</dbReference>
<evidence type="ECO:0000313" key="4">
    <source>
        <dbReference type="EMBL" id="HGK64111.1"/>
    </source>
</evidence>
<comment type="similarity">
    <text evidence="1">Belongs to the aspartokinase family.</text>
</comment>
<dbReference type="UniPathway" id="UPA00051">
    <property type="reaction ID" value="UER00462"/>
</dbReference>
<dbReference type="PANTHER" id="PTHR21499:SF70">
    <property type="entry name" value="ASPARTOKINASE"/>
    <property type="match status" value="1"/>
</dbReference>